<accession>A0A1I5FLH5</accession>
<organism evidence="2 3">
    <name type="scientific">Roseovarius lutimaris</name>
    <dbReference type="NCBI Taxonomy" id="1005928"/>
    <lineage>
        <taxon>Bacteria</taxon>
        <taxon>Pseudomonadati</taxon>
        <taxon>Pseudomonadota</taxon>
        <taxon>Alphaproteobacteria</taxon>
        <taxon>Rhodobacterales</taxon>
        <taxon>Roseobacteraceae</taxon>
        <taxon>Roseovarius</taxon>
    </lineage>
</organism>
<evidence type="ECO:0000256" key="1">
    <source>
        <dbReference type="SAM" id="Phobius"/>
    </source>
</evidence>
<evidence type="ECO:0008006" key="4">
    <source>
        <dbReference type="Google" id="ProtNLM"/>
    </source>
</evidence>
<dbReference type="RefSeq" id="WP_092841357.1">
    <property type="nucleotide sequence ID" value="NZ_FOVP01000020.1"/>
</dbReference>
<reference evidence="3" key="1">
    <citation type="submission" date="2016-10" db="EMBL/GenBank/DDBJ databases">
        <authorList>
            <person name="Varghese N."/>
            <person name="Submissions S."/>
        </authorList>
    </citation>
    <scope>NUCLEOTIDE SEQUENCE [LARGE SCALE GENOMIC DNA]</scope>
    <source>
        <strain evidence="3">DSM 28463</strain>
    </source>
</reference>
<evidence type="ECO:0000313" key="3">
    <source>
        <dbReference type="Proteomes" id="UP000198599"/>
    </source>
</evidence>
<sequence>MTTLLRIPAHEAHVLRVFAVDEAVDAPVEDQAVLEALGAEAIKTAEVELFDVNDLQDMTLSEYLAEGHGIAGDQLAPMRAQLNGLTGRVLLLPSRAFDGRAQEMRPRAPLRMIGRFSEEVPPVSFAPLPDGGAQGVMPLKADKTPGRQRAARWLALGFFAIMALVLALVISLAVLP</sequence>
<keyword evidence="1" id="KW-0472">Membrane</keyword>
<dbReference type="EMBL" id="FOVP01000020">
    <property type="protein sequence ID" value="SFO24101.1"/>
    <property type="molecule type" value="Genomic_DNA"/>
</dbReference>
<name>A0A1I5FLH5_9RHOB</name>
<dbReference type="Proteomes" id="UP000198599">
    <property type="component" value="Unassembled WGS sequence"/>
</dbReference>
<gene>
    <name evidence="2" type="ORF">SAMN04487859_12074</name>
</gene>
<evidence type="ECO:0000313" key="2">
    <source>
        <dbReference type="EMBL" id="SFO24101.1"/>
    </source>
</evidence>
<keyword evidence="3" id="KW-1185">Reference proteome</keyword>
<dbReference type="OrthoDB" id="7875742at2"/>
<keyword evidence="1" id="KW-1133">Transmembrane helix</keyword>
<keyword evidence="1" id="KW-0812">Transmembrane</keyword>
<dbReference type="STRING" id="1005928.SAMN04487859_12074"/>
<protein>
    <recommendedName>
        <fullName evidence="4">Aspartate carbamoyltransferase catalytic subunit</fullName>
    </recommendedName>
</protein>
<dbReference type="AlphaFoldDB" id="A0A1I5FLH5"/>
<feature type="transmembrane region" description="Helical" evidence="1">
    <location>
        <begin position="153"/>
        <end position="175"/>
    </location>
</feature>
<proteinExistence type="predicted"/>